<dbReference type="InterPro" id="IPR025959">
    <property type="entry name" value="Winged_HTH_dom"/>
</dbReference>
<evidence type="ECO:0000259" key="2">
    <source>
        <dbReference type="Pfam" id="PF13592"/>
    </source>
</evidence>
<sequence length="181" mass="20125">MRYADGGGLTAAGRAKREAVRFEAAGMFGQGVRPPEVARRLRVSRKSAYAWHAAWRAGGRAALMSKGAGGLPCRLSDAQAERLQVELEAGPAAHGWSEDQRWTLARVAELINRNFGYRYTPRGVSYLLHRLGWSPQVPAHRAAERDEQAVAAWRTEQWSRVRGQRSSWALGSSSRTRPDRT</sequence>
<dbReference type="EMBL" id="CP163441">
    <property type="protein sequence ID" value="XDQ49338.1"/>
    <property type="molecule type" value="Genomic_DNA"/>
</dbReference>
<reference evidence="3" key="1">
    <citation type="submission" date="2024-07" db="EMBL/GenBank/DDBJ databases">
        <authorList>
            <person name="Yu S.T."/>
        </authorList>
    </citation>
    <scope>NUCLEOTIDE SEQUENCE</scope>
    <source>
        <strain evidence="3">R39</strain>
    </source>
</reference>
<feature type="region of interest" description="Disordered" evidence="1">
    <location>
        <begin position="162"/>
        <end position="181"/>
    </location>
</feature>
<dbReference type="SUPFAM" id="SSF46689">
    <property type="entry name" value="Homeodomain-like"/>
    <property type="match status" value="1"/>
</dbReference>
<dbReference type="Pfam" id="PF13384">
    <property type="entry name" value="HTH_23"/>
    <property type="match status" value="1"/>
</dbReference>
<proteinExistence type="predicted"/>
<accession>A0AB39R461</accession>
<organism evidence="3">
    <name type="scientific">Streptomyces sp. R39</name>
    <dbReference type="NCBI Taxonomy" id="3238631"/>
    <lineage>
        <taxon>Bacteria</taxon>
        <taxon>Bacillati</taxon>
        <taxon>Actinomycetota</taxon>
        <taxon>Actinomycetes</taxon>
        <taxon>Kitasatosporales</taxon>
        <taxon>Streptomycetaceae</taxon>
        <taxon>Streptomyces</taxon>
    </lineage>
</organism>
<protein>
    <submittedName>
        <fullName evidence="3">Winged helix-turn-helix domain-containing protein</fullName>
    </submittedName>
</protein>
<gene>
    <name evidence="3" type="ORF">AB5J52_47810</name>
</gene>
<name>A0AB39R461_9ACTN</name>
<dbReference type="Pfam" id="PF13592">
    <property type="entry name" value="HTH_33"/>
    <property type="match status" value="1"/>
</dbReference>
<dbReference type="InterPro" id="IPR009057">
    <property type="entry name" value="Homeodomain-like_sf"/>
</dbReference>
<evidence type="ECO:0000256" key="1">
    <source>
        <dbReference type="SAM" id="MobiDB-lite"/>
    </source>
</evidence>
<dbReference type="RefSeq" id="WP_369227990.1">
    <property type="nucleotide sequence ID" value="NZ_CP163441.1"/>
</dbReference>
<dbReference type="AlphaFoldDB" id="A0AB39R461"/>
<feature type="compositionally biased region" description="Polar residues" evidence="1">
    <location>
        <begin position="164"/>
        <end position="175"/>
    </location>
</feature>
<evidence type="ECO:0000313" key="3">
    <source>
        <dbReference type="EMBL" id="XDQ49338.1"/>
    </source>
</evidence>
<feature type="domain" description="Winged helix-turn helix" evidence="2">
    <location>
        <begin position="98"/>
        <end position="156"/>
    </location>
</feature>